<dbReference type="Proteomes" id="UP000230407">
    <property type="component" value="Unassembled WGS sequence"/>
</dbReference>
<dbReference type="EMBL" id="PGGW01000069">
    <property type="protein sequence ID" value="PJE94490.1"/>
    <property type="molecule type" value="Genomic_DNA"/>
</dbReference>
<organism evidence="2 3">
    <name type="scientific">Streptomyces carminius</name>
    <dbReference type="NCBI Taxonomy" id="2665496"/>
    <lineage>
        <taxon>Bacteria</taxon>
        <taxon>Bacillati</taxon>
        <taxon>Actinomycetota</taxon>
        <taxon>Actinomycetes</taxon>
        <taxon>Kitasatosporales</taxon>
        <taxon>Streptomycetaceae</taxon>
        <taxon>Streptomyces</taxon>
    </lineage>
</organism>
<dbReference type="Gene3D" id="3.40.50.300">
    <property type="entry name" value="P-loop containing nucleotide triphosphate hydrolases"/>
    <property type="match status" value="1"/>
</dbReference>
<dbReference type="InterPro" id="IPR019734">
    <property type="entry name" value="TPR_rpt"/>
</dbReference>
<dbReference type="SMART" id="SM00028">
    <property type="entry name" value="TPR"/>
    <property type="match status" value="4"/>
</dbReference>
<dbReference type="InterPro" id="IPR011990">
    <property type="entry name" value="TPR-like_helical_dom_sf"/>
</dbReference>
<keyword evidence="3" id="KW-1185">Reference proteome</keyword>
<dbReference type="SUPFAM" id="SSF48452">
    <property type="entry name" value="TPR-like"/>
    <property type="match status" value="2"/>
</dbReference>
<accession>A0A2M8LRB4</accession>
<comment type="caution">
    <text evidence="2">The sequence shown here is derived from an EMBL/GenBank/DDBJ whole genome shotgun (WGS) entry which is preliminary data.</text>
</comment>
<proteinExistence type="predicted"/>
<evidence type="ECO:0000256" key="1">
    <source>
        <dbReference type="SAM" id="Coils"/>
    </source>
</evidence>
<dbReference type="PANTHER" id="PTHR47691">
    <property type="entry name" value="REGULATOR-RELATED"/>
    <property type="match status" value="1"/>
</dbReference>
<dbReference type="SUPFAM" id="SSF52540">
    <property type="entry name" value="P-loop containing nucleoside triphosphate hydrolases"/>
    <property type="match status" value="1"/>
</dbReference>
<dbReference type="PRINTS" id="PR00364">
    <property type="entry name" value="DISEASERSIST"/>
</dbReference>
<dbReference type="Pfam" id="PF13424">
    <property type="entry name" value="TPR_12"/>
    <property type="match status" value="2"/>
</dbReference>
<reference evidence="2 3" key="1">
    <citation type="submission" date="2017-11" db="EMBL/GenBank/DDBJ databases">
        <title>Streptomyces carmine sp. nov., a novel actinomycete isolated from Sophora alopecuroides in Xinjiang, China.</title>
        <authorList>
            <person name="Wang Y."/>
            <person name="Luo X."/>
            <person name="Wan C."/>
            <person name="Zhang L."/>
        </authorList>
    </citation>
    <scope>NUCLEOTIDE SEQUENCE [LARGE SCALE GENOMIC DNA]</scope>
    <source>
        <strain evidence="2 3">TRM SA0054</strain>
    </source>
</reference>
<keyword evidence="1" id="KW-0175">Coiled coil</keyword>
<protein>
    <submittedName>
        <fullName evidence="2">Nb-arc domain-containing protein</fullName>
    </submittedName>
</protein>
<dbReference type="InterPro" id="IPR027417">
    <property type="entry name" value="P-loop_NTPase"/>
</dbReference>
<feature type="coiled-coil region" evidence="1">
    <location>
        <begin position="268"/>
        <end position="295"/>
    </location>
</feature>
<name>A0A2M8LRB4_9ACTN</name>
<dbReference type="PANTHER" id="PTHR47691:SF3">
    <property type="entry name" value="HTH-TYPE TRANSCRIPTIONAL REGULATOR RV0890C-RELATED"/>
    <property type="match status" value="1"/>
</dbReference>
<dbReference type="GO" id="GO:0043531">
    <property type="term" value="F:ADP binding"/>
    <property type="evidence" value="ECO:0007669"/>
    <property type="project" value="InterPro"/>
</dbReference>
<gene>
    <name evidence="2" type="ORF">CUT44_30210</name>
</gene>
<dbReference type="Gene3D" id="1.25.40.10">
    <property type="entry name" value="Tetratricopeptide repeat domain"/>
    <property type="match status" value="2"/>
</dbReference>
<sequence length="716" mass="78510">MAHQTSSNNEVSGGEAGSVVQAGTVHGGIHLAAPRRHTAPPPHQLPLRPAGFVNRLDSLGRLSDLLWMQRSGEGQADAVISTVAGAPGVGKTALALHWAHGARDHFPDGDLYVDMQGYGPGTALAPLQALDTFLRTLDIPADNIPDTVEERSALFRSLLSGKRILVVIDNASTSSQVRPLIPAAGESFTVVTSRSTLTGLVAREGAVRVTLDILTPAESVELLSRFVGPAKVRDEAPQALRLAELCGYLPIALRVVGERASGRPRLSLGELVEELEEEQVRLDALASEEDELSDTRAAFSWSYRALDPPLQTAFRRLGLHAGPDIGVGAAAALIGCRPSAAKRLLRALTDVNLLQEVFANRFRMHDLLRAYALERAVAEDDQAERTRAVRRALTWYLLVTDLVRRGILPHSVAIPLVPAHEVEVGEPFRDSSEALDWFDTERINVLAALRQASDYGQLDILWKLSLALSGPLEMRSHWSDWESTMRTGLSAAQTLGDTYGEAVCHLVLGDATWRVGRLEEAFEQYRNASRVASGIPDSWIEGFARRGMGLLEEERERYEAALPHFETALRVFRSGGHRRGEGMSLLSMAKCVRVLGDPTEAVEHGHRFLEIFQELDDPWTLAWGRLAHASGLMDTGRENDARTCLDQALEAFREFGDHRSEAMALTTYGEVCQRFGKHGEACSHWAAAADLYQALGDPQHEQLRARLRESRLPDQS</sequence>
<evidence type="ECO:0000313" key="2">
    <source>
        <dbReference type="EMBL" id="PJE94490.1"/>
    </source>
</evidence>
<dbReference type="RefSeq" id="WP_100205100.1">
    <property type="nucleotide sequence ID" value="NZ_PGGW01000069.1"/>
</dbReference>
<dbReference type="AlphaFoldDB" id="A0A2M8LRB4"/>
<evidence type="ECO:0000313" key="3">
    <source>
        <dbReference type="Proteomes" id="UP000230407"/>
    </source>
</evidence>